<dbReference type="Gene3D" id="3.40.190.10">
    <property type="entry name" value="Periplasmic binding protein-like II"/>
    <property type="match status" value="2"/>
</dbReference>
<accession>A0ABS7UFS8</accession>
<evidence type="ECO:0000256" key="8">
    <source>
        <dbReference type="ARBA" id="ARBA00022977"/>
    </source>
</evidence>
<evidence type="ECO:0000256" key="5">
    <source>
        <dbReference type="ARBA" id="ARBA00022679"/>
    </source>
</evidence>
<name>A0ABS7UFS8_9ACTN</name>
<evidence type="ECO:0000256" key="10">
    <source>
        <dbReference type="ARBA" id="ARBA00033171"/>
    </source>
</evidence>
<proteinExistence type="inferred from homology"/>
<evidence type="ECO:0000256" key="3">
    <source>
        <dbReference type="ARBA" id="ARBA00009406"/>
    </source>
</evidence>
<feature type="domain" description="SsuA/THI5-like" evidence="13">
    <location>
        <begin position="50"/>
        <end position="262"/>
    </location>
</feature>
<evidence type="ECO:0000256" key="7">
    <source>
        <dbReference type="ARBA" id="ARBA00022898"/>
    </source>
</evidence>
<dbReference type="PANTHER" id="PTHR31528">
    <property type="entry name" value="4-AMINO-5-HYDROXYMETHYL-2-METHYLPYRIMIDINE PHOSPHATE SYNTHASE THI11-RELATED"/>
    <property type="match status" value="1"/>
</dbReference>
<comment type="catalytic activity">
    <reaction evidence="11">
        <text>N(6)-(pyridoxal phosphate)-L-lysyl-[4-amino-5-hydroxymethyl-2-methylpyrimidine phosphate synthase] + L-histidyl-[4-amino-5-hydroxymethyl-2-methylpyrimidine phosphate synthase] + 2 Fe(3+) + 4 H2O = L-lysyl-[4-amino-5-hydroxymethyl-2-methylpyrimidine phosphate synthase] + (2S)-2-amino-5-hydroxy-4-oxopentanoyl-[4-amino-5-hydroxymethyl-2-methylpyrimidine phosphate synthase] + 4-amino-2-methyl-5-(phosphooxymethyl)pyrimidine + 3-oxopropanoate + 2 Fe(2+) + 2 H(+)</text>
        <dbReference type="Rhea" id="RHEA:65756"/>
        <dbReference type="Rhea" id="RHEA-COMP:16892"/>
        <dbReference type="Rhea" id="RHEA-COMP:16893"/>
        <dbReference type="Rhea" id="RHEA-COMP:16894"/>
        <dbReference type="Rhea" id="RHEA-COMP:16895"/>
        <dbReference type="ChEBI" id="CHEBI:15377"/>
        <dbReference type="ChEBI" id="CHEBI:15378"/>
        <dbReference type="ChEBI" id="CHEBI:29033"/>
        <dbReference type="ChEBI" id="CHEBI:29034"/>
        <dbReference type="ChEBI" id="CHEBI:29969"/>
        <dbReference type="ChEBI" id="CHEBI:29979"/>
        <dbReference type="ChEBI" id="CHEBI:33190"/>
        <dbReference type="ChEBI" id="CHEBI:58354"/>
        <dbReference type="ChEBI" id="CHEBI:143915"/>
        <dbReference type="ChEBI" id="CHEBI:157692"/>
    </reaction>
    <physiologicalReaction direction="left-to-right" evidence="11">
        <dbReference type="Rhea" id="RHEA:65757"/>
    </physiologicalReaction>
</comment>
<comment type="caution">
    <text evidence="14">The sequence shown here is derived from an EMBL/GenBank/DDBJ whole genome shotgun (WGS) entry which is preliminary data.</text>
</comment>
<feature type="chain" id="PRO_5045954778" description="Thiamine pyrimidine synthase" evidence="12">
    <location>
        <begin position="22"/>
        <end position="345"/>
    </location>
</feature>
<evidence type="ECO:0000259" key="13">
    <source>
        <dbReference type="Pfam" id="PF09084"/>
    </source>
</evidence>
<evidence type="ECO:0000256" key="12">
    <source>
        <dbReference type="SAM" id="SignalP"/>
    </source>
</evidence>
<keyword evidence="9" id="KW-0408">Iron</keyword>
<evidence type="ECO:0000313" key="14">
    <source>
        <dbReference type="EMBL" id="MBZ5739497.1"/>
    </source>
</evidence>
<keyword evidence="12" id="KW-0732">Signal</keyword>
<feature type="signal peptide" evidence="12">
    <location>
        <begin position="1"/>
        <end position="21"/>
    </location>
</feature>
<comment type="function">
    <text evidence="1">Responsible for the formation of the pyrimidine heterocycle in the thiamine biosynthesis pathway. Catalyzes the formation of hydroxymethylpyrimidine phosphate (HMP-P) from histidine and pyridoxal phosphate (PLP). The protein uses PLP and the active site histidine to form HMP-P, generating an inactive enzyme. The enzyme can only undergo a single turnover, which suggests it is a suicide enzyme.</text>
</comment>
<dbReference type="Proteomes" id="UP000780875">
    <property type="component" value="Unassembled WGS sequence"/>
</dbReference>
<comment type="similarity">
    <text evidence="3">Belongs to the NMT1/THI5 family.</text>
</comment>
<dbReference type="PANTHER" id="PTHR31528:SF1">
    <property type="entry name" value="4-AMINO-5-HYDROXYMETHYL-2-METHYLPYRIMIDINE PHOSPHATE SYNTHASE THI11-RELATED"/>
    <property type="match status" value="1"/>
</dbReference>
<evidence type="ECO:0000256" key="1">
    <source>
        <dbReference type="ARBA" id="ARBA00003469"/>
    </source>
</evidence>
<evidence type="ECO:0000313" key="15">
    <source>
        <dbReference type="Proteomes" id="UP000780875"/>
    </source>
</evidence>
<keyword evidence="15" id="KW-1185">Reference proteome</keyword>
<gene>
    <name evidence="14" type="ORF">K8U61_15090</name>
</gene>
<dbReference type="SUPFAM" id="SSF53850">
    <property type="entry name" value="Periplasmic binding protein-like II"/>
    <property type="match status" value="1"/>
</dbReference>
<evidence type="ECO:0000256" key="2">
    <source>
        <dbReference type="ARBA" id="ARBA00004948"/>
    </source>
</evidence>
<dbReference type="InterPro" id="IPR015168">
    <property type="entry name" value="SsuA/THI5"/>
</dbReference>
<dbReference type="EMBL" id="JAIQZJ010000008">
    <property type="protein sequence ID" value="MBZ5739497.1"/>
    <property type="molecule type" value="Genomic_DNA"/>
</dbReference>
<dbReference type="PROSITE" id="PS51257">
    <property type="entry name" value="PROKAR_LIPOPROTEIN"/>
    <property type="match status" value="1"/>
</dbReference>
<keyword evidence="5" id="KW-0808">Transferase</keyword>
<evidence type="ECO:0000256" key="9">
    <source>
        <dbReference type="ARBA" id="ARBA00023004"/>
    </source>
</evidence>
<keyword evidence="8" id="KW-0784">Thiamine biosynthesis</keyword>
<comment type="pathway">
    <text evidence="2">Cofactor biosynthesis; thiamine diphosphate biosynthesis.</text>
</comment>
<evidence type="ECO:0000256" key="4">
    <source>
        <dbReference type="ARBA" id="ARBA00011738"/>
    </source>
</evidence>
<reference evidence="14 15" key="1">
    <citation type="submission" date="2021-09" db="EMBL/GenBank/DDBJ databases">
        <title>Whole genome sequence of Nocardioides sp. GBK3QG-3.</title>
        <authorList>
            <person name="Tuo L."/>
        </authorList>
    </citation>
    <scope>NUCLEOTIDE SEQUENCE [LARGE SCALE GENOMIC DNA]</scope>
    <source>
        <strain evidence="14 15">GBK3QG-3</strain>
    </source>
</reference>
<keyword evidence="6" id="KW-0479">Metal-binding</keyword>
<evidence type="ECO:0000256" key="11">
    <source>
        <dbReference type="ARBA" id="ARBA00048179"/>
    </source>
</evidence>
<keyword evidence="7" id="KW-0663">Pyridoxal phosphate</keyword>
<protein>
    <recommendedName>
        <fullName evidence="10">Thiamine pyrimidine synthase</fullName>
    </recommendedName>
</protein>
<evidence type="ECO:0000256" key="6">
    <source>
        <dbReference type="ARBA" id="ARBA00022723"/>
    </source>
</evidence>
<dbReference type="Pfam" id="PF09084">
    <property type="entry name" value="NMT1"/>
    <property type="match status" value="1"/>
</dbReference>
<comment type="subunit">
    <text evidence="4">Homodimer.</text>
</comment>
<dbReference type="RefSeq" id="WP_224123864.1">
    <property type="nucleotide sequence ID" value="NZ_JAIQZJ010000008.1"/>
</dbReference>
<dbReference type="InterPro" id="IPR027939">
    <property type="entry name" value="NMT1/THI5"/>
</dbReference>
<sequence>MKRTRRLAIAVAIGVLGSLLAACGSDSDGASSSGSGELTKVRFALDWTPNTNHTGLYVAIAKGYFEDAGIDLEVLPYNNSYPDTLIDAGSAEFGIGFQDTTTVAIASGAKVESVMALIQHWATAIGVRADDDDIQSPKDLDGKTYAGFGSQSEGKILQTVIKNDGGTGDFKSVTLGTSAYEALYSGKVDFTVPFMTWEGIEADLRGEPMKYFKYTDYGFPDNYAVTVDGNTDWMADHPDVTKAFVGALQKGYEYAQANPDDAAQILIDQNKDVLTNTDLVMKSQEMLAADYMLDDDGKFGTQTEEQWAALGKYYYDQGLLTDANGDALTEEPDWSTFFTDEYLSS</sequence>
<organism evidence="14 15">
    <name type="scientific">Nocardioides mangrovi</name>
    <dbReference type="NCBI Taxonomy" id="2874580"/>
    <lineage>
        <taxon>Bacteria</taxon>
        <taxon>Bacillati</taxon>
        <taxon>Actinomycetota</taxon>
        <taxon>Actinomycetes</taxon>
        <taxon>Propionibacteriales</taxon>
        <taxon>Nocardioidaceae</taxon>
        <taxon>Nocardioides</taxon>
    </lineage>
</organism>